<evidence type="ECO:0000256" key="2">
    <source>
        <dbReference type="ARBA" id="ARBA00022741"/>
    </source>
</evidence>
<evidence type="ECO:0000256" key="1">
    <source>
        <dbReference type="ARBA" id="ARBA00022448"/>
    </source>
</evidence>
<dbReference type="CDD" id="cd03214">
    <property type="entry name" value="ABC_Iron-Siderophores_B12_Hemin"/>
    <property type="match status" value="1"/>
</dbReference>
<accession>A0A147EWC0</accession>
<dbReference type="PANTHER" id="PTHR42794:SF1">
    <property type="entry name" value="HEMIN IMPORT ATP-BINDING PROTEIN HMUV"/>
    <property type="match status" value="1"/>
</dbReference>
<name>A0A147EWC0_MICTE</name>
<organism evidence="6 7">
    <name type="scientific">Microbacterium testaceum</name>
    <name type="common">Aureobacterium testaceum</name>
    <name type="synonym">Brevibacterium testaceum</name>
    <dbReference type="NCBI Taxonomy" id="2033"/>
    <lineage>
        <taxon>Bacteria</taxon>
        <taxon>Bacillati</taxon>
        <taxon>Actinomycetota</taxon>
        <taxon>Actinomycetes</taxon>
        <taxon>Micrococcales</taxon>
        <taxon>Microbacteriaceae</taxon>
        <taxon>Microbacterium</taxon>
    </lineage>
</organism>
<keyword evidence="1" id="KW-0813">Transport</keyword>
<dbReference type="PATRIC" id="fig|2033.6.peg.3233"/>
<evidence type="ECO:0000256" key="3">
    <source>
        <dbReference type="ARBA" id="ARBA00022840"/>
    </source>
</evidence>
<evidence type="ECO:0000313" key="6">
    <source>
        <dbReference type="EMBL" id="KTR94037.1"/>
    </source>
</evidence>
<evidence type="ECO:0000259" key="5">
    <source>
        <dbReference type="PROSITE" id="PS50893"/>
    </source>
</evidence>
<proteinExistence type="predicted"/>
<dbReference type="GO" id="GO:0016887">
    <property type="term" value="F:ATP hydrolysis activity"/>
    <property type="evidence" value="ECO:0007669"/>
    <property type="project" value="InterPro"/>
</dbReference>
<dbReference type="Pfam" id="PF00005">
    <property type="entry name" value="ABC_tran"/>
    <property type="match status" value="1"/>
</dbReference>
<dbReference type="InterPro" id="IPR017871">
    <property type="entry name" value="ABC_transporter-like_CS"/>
</dbReference>
<dbReference type="InterPro" id="IPR027417">
    <property type="entry name" value="P-loop_NTPase"/>
</dbReference>
<dbReference type="InterPro" id="IPR003439">
    <property type="entry name" value="ABC_transporter-like_ATP-bd"/>
</dbReference>
<gene>
    <name evidence="6" type="ORF">NS220_10470</name>
</gene>
<sequence length="249" mass="27191">MLEAEDVVVAHGRRRVIENLSFTLRPGERVAVVGPNGAGKTSLLRALAGLSRPAGGRVRLHGRDLHRLRERERARHLAFVAQDEHTDLPYRARDVLLLGRSAGRGDWHRYDGDDHAVIAEVAERWELTSLLDRTLDALSGGERRRVLLARAFAQDAEAVLLDEPTNHLDLRHQHALLTHLRDTGATAVLTLHDLDLAAAYCTRVLLLQHGRVLADGAPGAALSAARVSEVYGVPVTAVHIGGRARILVG</sequence>
<reference evidence="6 7" key="1">
    <citation type="journal article" date="2016" name="Front. Microbiol.">
        <title>Genomic Resource of Rice Seed Associated Bacteria.</title>
        <authorList>
            <person name="Midha S."/>
            <person name="Bansal K."/>
            <person name="Sharma S."/>
            <person name="Kumar N."/>
            <person name="Patil P.P."/>
            <person name="Chaudhry V."/>
            <person name="Patil P.B."/>
        </authorList>
    </citation>
    <scope>NUCLEOTIDE SEQUENCE [LARGE SCALE GENOMIC DNA]</scope>
    <source>
        <strain evidence="6 7">NS220</strain>
    </source>
</reference>
<dbReference type="GO" id="GO:0005524">
    <property type="term" value="F:ATP binding"/>
    <property type="evidence" value="ECO:0007669"/>
    <property type="project" value="UniProtKB-KW"/>
</dbReference>
<dbReference type="PROSITE" id="PS50893">
    <property type="entry name" value="ABC_TRANSPORTER_2"/>
    <property type="match status" value="1"/>
</dbReference>
<keyword evidence="3" id="KW-0067">ATP-binding</keyword>
<dbReference type="SUPFAM" id="SSF52540">
    <property type="entry name" value="P-loop containing nucleoside triphosphate hydrolases"/>
    <property type="match status" value="1"/>
</dbReference>
<keyword evidence="2" id="KW-0547">Nucleotide-binding</keyword>
<evidence type="ECO:0000256" key="4">
    <source>
        <dbReference type="ARBA" id="ARBA00022967"/>
    </source>
</evidence>
<dbReference type="AlphaFoldDB" id="A0A147EWC0"/>
<dbReference type="PROSITE" id="PS00211">
    <property type="entry name" value="ABC_TRANSPORTER_1"/>
    <property type="match status" value="1"/>
</dbReference>
<keyword evidence="4" id="KW-1278">Translocase</keyword>
<dbReference type="Gene3D" id="3.40.50.300">
    <property type="entry name" value="P-loop containing nucleotide triphosphate hydrolases"/>
    <property type="match status" value="1"/>
</dbReference>
<dbReference type="PANTHER" id="PTHR42794">
    <property type="entry name" value="HEMIN IMPORT ATP-BINDING PROTEIN HMUV"/>
    <property type="match status" value="1"/>
</dbReference>
<comment type="caution">
    <text evidence="6">The sequence shown here is derived from an EMBL/GenBank/DDBJ whole genome shotgun (WGS) entry which is preliminary data.</text>
</comment>
<protein>
    <recommendedName>
        <fullName evidence="5">ABC transporter domain-containing protein</fullName>
    </recommendedName>
</protein>
<dbReference type="EMBL" id="LDRT01000066">
    <property type="protein sequence ID" value="KTR94037.1"/>
    <property type="molecule type" value="Genomic_DNA"/>
</dbReference>
<feature type="domain" description="ABC transporter" evidence="5">
    <location>
        <begin position="2"/>
        <end position="234"/>
    </location>
</feature>
<evidence type="ECO:0000313" key="7">
    <source>
        <dbReference type="Proteomes" id="UP000075025"/>
    </source>
</evidence>
<dbReference type="SMART" id="SM00382">
    <property type="entry name" value="AAA"/>
    <property type="match status" value="1"/>
</dbReference>
<dbReference type="Proteomes" id="UP000075025">
    <property type="component" value="Unassembled WGS sequence"/>
</dbReference>
<dbReference type="InterPro" id="IPR003593">
    <property type="entry name" value="AAA+_ATPase"/>
</dbReference>